<accession>A0ABN0GPD1</accession>
<proteinExistence type="predicted"/>
<dbReference type="EMBL" id="AIMH01000035">
    <property type="protein sequence ID" value="EJF97645.1"/>
    <property type="molecule type" value="Genomic_DNA"/>
</dbReference>
<name>A0ABN0GPD1_BARVI</name>
<dbReference type="RefSeq" id="WP_004861976.1">
    <property type="nucleotide sequence ID" value="NZ_JH725045.1"/>
</dbReference>
<reference evidence="1 2" key="1">
    <citation type="submission" date="2012-03" db="EMBL/GenBank/DDBJ databases">
        <title>The Genome Sequence of Bartonella vinsonii subsp. arupensis str. Pm136co.</title>
        <authorList>
            <consortium name="The Broad Institute Genome Sequencing Platform"/>
            <consortium name="The Broad Institute Genome Sequencing Center for Infectious Disease"/>
            <person name="Feldgarden M."/>
            <person name="Kirby J."/>
            <person name="Kosoy M."/>
            <person name="Birtles R."/>
            <person name="Probert W.S."/>
            <person name="Chiaraviglio L."/>
            <person name="Young S.K."/>
            <person name="Zeng Q."/>
            <person name="Gargeya S."/>
            <person name="Fitzgerald M."/>
            <person name="Haas B."/>
            <person name="Abouelleil A."/>
            <person name="Alvarado L."/>
            <person name="Arachchi H.M."/>
            <person name="Berlin A."/>
            <person name="Chapman S.B."/>
            <person name="Gearin G."/>
            <person name="Goldberg J."/>
            <person name="Griggs A."/>
            <person name="Gujja S."/>
            <person name="Hansen M."/>
            <person name="Heiman D."/>
            <person name="Howarth C."/>
            <person name="Larimer J."/>
            <person name="Lui A."/>
            <person name="MacDonald P.J.P."/>
            <person name="McCowen C."/>
            <person name="Montmayeur A."/>
            <person name="Murphy C."/>
            <person name="Neiman D."/>
            <person name="Pearson M."/>
            <person name="Priest M."/>
            <person name="Roberts A."/>
            <person name="Saif S."/>
            <person name="Shea T."/>
            <person name="Sisk P."/>
            <person name="Stolte C."/>
            <person name="Sykes S."/>
            <person name="Wortman J."/>
            <person name="Nusbaum C."/>
            <person name="Birren B."/>
        </authorList>
    </citation>
    <scope>NUCLEOTIDE SEQUENCE [LARGE SCALE GENOMIC DNA]</scope>
    <source>
        <strain evidence="1 2">Pm136co</strain>
    </source>
</reference>
<dbReference type="Proteomes" id="UP000008948">
    <property type="component" value="Unassembled WGS sequence"/>
</dbReference>
<keyword evidence="2" id="KW-1185">Reference proteome</keyword>
<evidence type="ECO:0000313" key="2">
    <source>
        <dbReference type="Proteomes" id="UP000008948"/>
    </source>
</evidence>
<gene>
    <name evidence="1" type="ORF">MEI_01339</name>
</gene>
<organism evidence="1 2">
    <name type="scientific">Bartonella vinsonii subsp. arupensis Pm136co</name>
    <dbReference type="NCBI Taxonomy" id="1094561"/>
    <lineage>
        <taxon>Bacteria</taxon>
        <taxon>Pseudomonadati</taxon>
        <taxon>Pseudomonadota</taxon>
        <taxon>Alphaproteobacteria</taxon>
        <taxon>Hyphomicrobiales</taxon>
        <taxon>Bartonellaceae</taxon>
        <taxon>Bartonella</taxon>
    </lineage>
</organism>
<protein>
    <submittedName>
        <fullName evidence="1">Uncharacterized protein</fullName>
    </submittedName>
</protein>
<evidence type="ECO:0000313" key="1">
    <source>
        <dbReference type="EMBL" id="EJF97645.1"/>
    </source>
</evidence>
<sequence length="48" mass="5726">MKRKESISNRKDSLYVIRIIFQLINDYVYRFISRNCSTAAYSFTENLG</sequence>
<comment type="caution">
    <text evidence="1">The sequence shown here is derived from an EMBL/GenBank/DDBJ whole genome shotgun (WGS) entry which is preliminary data.</text>
</comment>